<sequence>MASFVCLEDYEKYATNNLPPIVRDYYKSGAGEESSLRWNREAFKRYRIKPRFLRDVSKRDISTTILGEKISMPLGVAPAAMQRMAHPDGECGNAKEHKSLFLYLQTFFQSTKVTIIESQRRMTSWKQQDLPIFTFNRYCSA</sequence>
<reference evidence="4" key="1">
    <citation type="journal article" date="2020" name="G3 (Bethesda)">
        <title>High-Quality Assemblies for Three Invasive Social Wasps from the &lt;i&gt;Vespula&lt;/i&gt; Genus.</title>
        <authorList>
            <person name="Harrop T.W.R."/>
            <person name="Guhlin J."/>
            <person name="McLaughlin G.M."/>
            <person name="Permina E."/>
            <person name="Stockwell P."/>
            <person name="Gilligan J."/>
            <person name="Le Lec M.F."/>
            <person name="Gruber M.A.M."/>
            <person name="Quinn O."/>
            <person name="Lovegrove M."/>
            <person name="Duncan E.J."/>
            <person name="Remnant E.J."/>
            <person name="Van Eeckhoven J."/>
            <person name="Graham B."/>
            <person name="Knapp R.A."/>
            <person name="Langford K.W."/>
            <person name="Kronenberg Z."/>
            <person name="Press M.O."/>
            <person name="Eacker S.M."/>
            <person name="Wilson-Rankin E.E."/>
            <person name="Purcell J."/>
            <person name="Lester P.J."/>
            <person name="Dearden P.K."/>
        </authorList>
    </citation>
    <scope>NUCLEOTIDE SEQUENCE</scope>
    <source>
        <strain evidence="4">Volc-1</strain>
    </source>
</reference>
<organism evidence="4 5">
    <name type="scientific">Vespula pensylvanica</name>
    <name type="common">Western yellow jacket</name>
    <name type="synonym">Wasp</name>
    <dbReference type="NCBI Taxonomy" id="30213"/>
    <lineage>
        <taxon>Eukaryota</taxon>
        <taxon>Metazoa</taxon>
        <taxon>Ecdysozoa</taxon>
        <taxon>Arthropoda</taxon>
        <taxon>Hexapoda</taxon>
        <taxon>Insecta</taxon>
        <taxon>Pterygota</taxon>
        <taxon>Neoptera</taxon>
        <taxon>Endopterygota</taxon>
        <taxon>Hymenoptera</taxon>
        <taxon>Apocrita</taxon>
        <taxon>Aculeata</taxon>
        <taxon>Vespoidea</taxon>
        <taxon>Vespidae</taxon>
        <taxon>Vespinae</taxon>
        <taxon>Vespula</taxon>
    </lineage>
</organism>
<comment type="cofactor">
    <cofactor evidence="1">
        <name>FMN</name>
        <dbReference type="ChEBI" id="CHEBI:58210"/>
    </cofactor>
</comment>
<dbReference type="GO" id="GO:0003973">
    <property type="term" value="F:(S)-2-hydroxy-acid oxidase activity"/>
    <property type="evidence" value="ECO:0007669"/>
    <property type="project" value="TreeGrafter"/>
</dbReference>
<comment type="caution">
    <text evidence="4">The sequence shown here is derived from an EMBL/GenBank/DDBJ whole genome shotgun (WGS) entry which is preliminary data.</text>
</comment>
<dbReference type="SUPFAM" id="SSF51395">
    <property type="entry name" value="FMN-linked oxidoreductases"/>
    <property type="match status" value="1"/>
</dbReference>
<accession>A0A834NZR6</accession>
<protein>
    <recommendedName>
        <fullName evidence="3">FMN hydroxy acid dehydrogenase domain-containing protein</fullName>
    </recommendedName>
</protein>
<dbReference type="Pfam" id="PF01070">
    <property type="entry name" value="FMN_dh"/>
    <property type="match status" value="1"/>
</dbReference>
<feature type="domain" description="FMN hydroxy acid dehydrogenase" evidence="3">
    <location>
        <begin position="1"/>
        <end position="141"/>
    </location>
</feature>
<dbReference type="AlphaFoldDB" id="A0A834NZR6"/>
<evidence type="ECO:0000259" key="3">
    <source>
        <dbReference type="PROSITE" id="PS51349"/>
    </source>
</evidence>
<gene>
    <name evidence="4" type="ORF">H0235_008444</name>
</gene>
<evidence type="ECO:0000313" key="4">
    <source>
        <dbReference type="EMBL" id="KAF7423161.1"/>
    </source>
</evidence>
<evidence type="ECO:0000256" key="1">
    <source>
        <dbReference type="ARBA" id="ARBA00001917"/>
    </source>
</evidence>
<dbReference type="InterPro" id="IPR037396">
    <property type="entry name" value="FMN_HAD"/>
</dbReference>
<dbReference type="InterPro" id="IPR013785">
    <property type="entry name" value="Aldolase_TIM"/>
</dbReference>
<dbReference type="Gene3D" id="3.20.20.70">
    <property type="entry name" value="Aldolase class I"/>
    <property type="match status" value="1"/>
</dbReference>
<dbReference type="GO" id="GO:0001561">
    <property type="term" value="P:fatty acid alpha-oxidation"/>
    <property type="evidence" value="ECO:0007669"/>
    <property type="project" value="TreeGrafter"/>
</dbReference>
<dbReference type="PROSITE" id="PS51349">
    <property type="entry name" value="FMN_HYDROXY_ACID_DH_2"/>
    <property type="match status" value="1"/>
</dbReference>
<proteinExistence type="predicted"/>
<keyword evidence="2" id="KW-0560">Oxidoreductase</keyword>
<dbReference type="EMBL" id="JACSDY010000007">
    <property type="protein sequence ID" value="KAF7423161.1"/>
    <property type="molecule type" value="Genomic_DNA"/>
</dbReference>
<evidence type="ECO:0000313" key="5">
    <source>
        <dbReference type="Proteomes" id="UP000600918"/>
    </source>
</evidence>
<dbReference type="PANTHER" id="PTHR10578:SF149">
    <property type="entry name" value="2-HYDROXYACID OXIDASE 2"/>
    <property type="match status" value="1"/>
</dbReference>
<dbReference type="PANTHER" id="PTHR10578">
    <property type="entry name" value="S -2-HYDROXY-ACID OXIDASE-RELATED"/>
    <property type="match status" value="1"/>
</dbReference>
<name>A0A834NZR6_VESPE</name>
<keyword evidence="5" id="KW-1185">Reference proteome</keyword>
<dbReference type="GO" id="GO:0005782">
    <property type="term" value="C:peroxisomal matrix"/>
    <property type="evidence" value="ECO:0007669"/>
    <property type="project" value="TreeGrafter"/>
</dbReference>
<dbReference type="Proteomes" id="UP000600918">
    <property type="component" value="Unassembled WGS sequence"/>
</dbReference>
<evidence type="ECO:0000256" key="2">
    <source>
        <dbReference type="ARBA" id="ARBA00023002"/>
    </source>
</evidence>
<dbReference type="InterPro" id="IPR000262">
    <property type="entry name" value="FMN-dep_DH"/>
</dbReference>